<gene>
    <name evidence="2" type="ORF">CY34DRAFT_99662</name>
</gene>
<reference evidence="2 3" key="1">
    <citation type="submission" date="2014-04" db="EMBL/GenBank/DDBJ databases">
        <authorList>
            <consortium name="DOE Joint Genome Institute"/>
            <person name="Kuo A."/>
            <person name="Ruytinx J."/>
            <person name="Rineau F."/>
            <person name="Colpaert J."/>
            <person name="Kohler A."/>
            <person name="Nagy L.G."/>
            <person name="Floudas D."/>
            <person name="Copeland A."/>
            <person name="Barry K.W."/>
            <person name="Cichocki N."/>
            <person name="Veneault-Fourrey C."/>
            <person name="LaButti K."/>
            <person name="Lindquist E.A."/>
            <person name="Lipzen A."/>
            <person name="Lundell T."/>
            <person name="Morin E."/>
            <person name="Murat C."/>
            <person name="Sun H."/>
            <person name="Tunlid A."/>
            <person name="Henrissat B."/>
            <person name="Grigoriev I.V."/>
            <person name="Hibbett D.S."/>
            <person name="Martin F."/>
            <person name="Nordberg H.P."/>
            <person name="Cantor M.N."/>
            <person name="Hua S.X."/>
        </authorList>
    </citation>
    <scope>NUCLEOTIDE SEQUENCE [LARGE SCALE GENOMIC DNA]</scope>
    <source>
        <strain evidence="2 3">UH-Slu-Lm8-n1</strain>
    </source>
</reference>
<organism evidence="2 3">
    <name type="scientific">Suillus luteus UH-Slu-Lm8-n1</name>
    <dbReference type="NCBI Taxonomy" id="930992"/>
    <lineage>
        <taxon>Eukaryota</taxon>
        <taxon>Fungi</taxon>
        <taxon>Dikarya</taxon>
        <taxon>Basidiomycota</taxon>
        <taxon>Agaricomycotina</taxon>
        <taxon>Agaricomycetes</taxon>
        <taxon>Agaricomycetidae</taxon>
        <taxon>Boletales</taxon>
        <taxon>Suillineae</taxon>
        <taxon>Suillaceae</taxon>
        <taxon>Suillus</taxon>
    </lineage>
</organism>
<dbReference type="InParanoid" id="A0A0D0A5D6"/>
<dbReference type="InterPro" id="IPR045341">
    <property type="entry name" value="DUF6532"/>
</dbReference>
<evidence type="ECO:0000259" key="1">
    <source>
        <dbReference type="Pfam" id="PF20149"/>
    </source>
</evidence>
<proteinExistence type="predicted"/>
<sequence>GVFRTKLTQKAANAVWFRNKKDEGIVFAPYFTPLPIPAMALLYTAAGCCIDKWANGERIDIAFSEDEYKETYDKHIANLKKFATLTKEHGILDTIQKDLTNNSR</sequence>
<evidence type="ECO:0000313" key="2">
    <source>
        <dbReference type="EMBL" id="KIK33404.1"/>
    </source>
</evidence>
<dbReference type="AlphaFoldDB" id="A0A0D0A5D6"/>
<dbReference type="Pfam" id="PF20149">
    <property type="entry name" value="DUF6532"/>
    <property type="match status" value="1"/>
</dbReference>
<dbReference type="STRING" id="930992.A0A0D0A5D6"/>
<dbReference type="HOGENOM" id="CLU_038181_3_0_1"/>
<dbReference type="EMBL" id="KN835950">
    <property type="protein sequence ID" value="KIK33404.1"/>
    <property type="molecule type" value="Genomic_DNA"/>
</dbReference>
<feature type="domain" description="DUF6532" evidence="1">
    <location>
        <begin position="1"/>
        <end position="82"/>
    </location>
</feature>
<accession>A0A0D0A5D6</accession>
<dbReference type="OrthoDB" id="3267034at2759"/>
<dbReference type="Proteomes" id="UP000054485">
    <property type="component" value="Unassembled WGS sequence"/>
</dbReference>
<protein>
    <recommendedName>
        <fullName evidence="1">DUF6532 domain-containing protein</fullName>
    </recommendedName>
</protein>
<reference evidence="3" key="2">
    <citation type="submission" date="2015-01" db="EMBL/GenBank/DDBJ databases">
        <title>Evolutionary Origins and Diversification of the Mycorrhizal Mutualists.</title>
        <authorList>
            <consortium name="DOE Joint Genome Institute"/>
            <consortium name="Mycorrhizal Genomics Consortium"/>
            <person name="Kohler A."/>
            <person name="Kuo A."/>
            <person name="Nagy L.G."/>
            <person name="Floudas D."/>
            <person name="Copeland A."/>
            <person name="Barry K.W."/>
            <person name="Cichocki N."/>
            <person name="Veneault-Fourrey C."/>
            <person name="LaButti K."/>
            <person name="Lindquist E.A."/>
            <person name="Lipzen A."/>
            <person name="Lundell T."/>
            <person name="Morin E."/>
            <person name="Murat C."/>
            <person name="Riley R."/>
            <person name="Ohm R."/>
            <person name="Sun H."/>
            <person name="Tunlid A."/>
            <person name="Henrissat B."/>
            <person name="Grigoriev I.V."/>
            <person name="Hibbett D.S."/>
            <person name="Martin F."/>
        </authorList>
    </citation>
    <scope>NUCLEOTIDE SEQUENCE [LARGE SCALE GENOMIC DNA]</scope>
    <source>
        <strain evidence="3">UH-Slu-Lm8-n1</strain>
    </source>
</reference>
<feature type="non-terminal residue" evidence="2">
    <location>
        <position position="104"/>
    </location>
</feature>
<keyword evidence="3" id="KW-1185">Reference proteome</keyword>
<evidence type="ECO:0000313" key="3">
    <source>
        <dbReference type="Proteomes" id="UP000054485"/>
    </source>
</evidence>
<name>A0A0D0A5D6_9AGAM</name>